<dbReference type="AlphaFoldDB" id="A0A1P8N1Z8"/>
<evidence type="ECO:0000259" key="1">
    <source>
        <dbReference type="Pfam" id="PF08241"/>
    </source>
</evidence>
<protein>
    <recommendedName>
        <fullName evidence="1">Methyltransferase type 11 domain-containing protein</fullName>
    </recommendedName>
</protein>
<dbReference type="Gene3D" id="3.40.50.150">
    <property type="entry name" value="Vaccinia Virus protein VP39"/>
    <property type="match status" value="1"/>
</dbReference>
<dbReference type="EMBL" id="CP019318">
    <property type="protein sequence ID" value="APX14343.1"/>
    <property type="molecule type" value="Genomic_DNA"/>
</dbReference>
<dbReference type="InterPro" id="IPR029063">
    <property type="entry name" value="SAM-dependent_MTases_sf"/>
</dbReference>
<dbReference type="OrthoDB" id="8153637at2"/>
<organism evidence="2 3">
    <name type="scientific">Tateyamaria omphalii</name>
    <dbReference type="NCBI Taxonomy" id="299262"/>
    <lineage>
        <taxon>Bacteria</taxon>
        <taxon>Pseudomonadati</taxon>
        <taxon>Pseudomonadota</taxon>
        <taxon>Alphaproteobacteria</taxon>
        <taxon>Rhodobacterales</taxon>
        <taxon>Roseobacteraceae</taxon>
        <taxon>Tateyamaria</taxon>
    </lineage>
</organism>
<keyword evidence="3" id="KW-1185">Reference proteome</keyword>
<evidence type="ECO:0000313" key="2">
    <source>
        <dbReference type="EMBL" id="APX14343.1"/>
    </source>
</evidence>
<name>A0A1P8N1Z8_9RHOB</name>
<evidence type="ECO:0000313" key="3">
    <source>
        <dbReference type="Proteomes" id="UP000186336"/>
    </source>
</evidence>
<keyword evidence="2" id="KW-0614">Plasmid</keyword>
<sequence>MNELWSLYKSNFQDVSSTVADAVSAARDTEDKIATMLGRSLEDCDVLEVGSGQRSAFRYLLGARNRYVGIDIEPAPSGRVLKDFRDDLRDRGFSRAAKNAIKNVTGLSRKYDKTMRNMIGVTQVDTEFRVMDAENMEFADNSFDVVVSHNVFEHLPDPVAVMREVARVLRPGGVAHIHTHLYTSDSGAHDPRIYAGDRNGFPFWAHLRPETEHLVKPNCYVNKVRLNEYLAGFESTWIGSENLKLPTQKF</sequence>
<geneLocation type="plasmid" evidence="2 3">
    <name>pDOK1-4-6</name>
</geneLocation>
<dbReference type="Proteomes" id="UP000186336">
    <property type="component" value="Plasmid pDOK1-4-6"/>
</dbReference>
<dbReference type="InterPro" id="IPR050508">
    <property type="entry name" value="Methyltransf_Superfamily"/>
</dbReference>
<dbReference type="CDD" id="cd02440">
    <property type="entry name" value="AdoMet_MTases"/>
    <property type="match status" value="1"/>
</dbReference>
<dbReference type="Pfam" id="PF08241">
    <property type="entry name" value="Methyltransf_11"/>
    <property type="match status" value="1"/>
</dbReference>
<accession>A0A1P8N1Z8</accession>
<dbReference type="InterPro" id="IPR013216">
    <property type="entry name" value="Methyltransf_11"/>
</dbReference>
<gene>
    <name evidence="2" type="ORF">BWR18_21120</name>
</gene>
<reference evidence="2 3" key="1">
    <citation type="submission" date="2017-01" db="EMBL/GenBank/DDBJ databases">
        <title>Complete genome of Tateyamaria omphalii DOK1-4 isolated from seawater in Dokdo.</title>
        <authorList>
            <person name="Kim J.H."/>
            <person name="Chi W.-J."/>
        </authorList>
    </citation>
    <scope>NUCLEOTIDE SEQUENCE [LARGE SCALE GENOMIC DNA]</scope>
    <source>
        <strain evidence="2 3">DOK1-4</strain>
        <plasmid evidence="2 3">pDOK1-4-6</plasmid>
    </source>
</reference>
<dbReference type="PANTHER" id="PTHR42912">
    <property type="entry name" value="METHYLTRANSFERASE"/>
    <property type="match status" value="1"/>
</dbReference>
<dbReference type="GO" id="GO:0008757">
    <property type="term" value="F:S-adenosylmethionine-dependent methyltransferase activity"/>
    <property type="evidence" value="ECO:0007669"/>
    <property type="project" value="InterPro"/>
</dbReference>
<dbReference type="KEGG" id="tom:BWR18_21120"/>
<proteinExistence type="predicted"/>
<dbReference type="RefSeq" id="WP_076630937.1">
    <property type="nucleotide sequence ID" value="NZ_CP019318.1"/>
</dbReference>
<dbReference type="SUPFAM" id="SSF53335">
    <property type="entry name" value="S-adenosyl-L-methionine-dependent methyltransferases"/>
    <property type="match status" value="1"/>
</dbReference>
<feature type="domain" description="Methyltransferase type 11" evidence="1">
    <location>
        <begin position="102"/>
        <end position="175"/>
    </location>
</feature>